<comment type="caution">
    <text evidence="1">The sequence shown here is derived from an EMBL/GenBank/DDBJ whole genome shotgun (WGS) entry which is preliminary data.</text>
</comment>
<name>A0A367RL45_NOSPU</name>
<organism evidence="1 2">
    <name type="scientific">Nostoc punctiforme NIES-2108</name>
    <dbReference type="NCBI Taxonomy" id="1356359"/>
    <lineage>
        <taxon>Bacteria</taxon>
        <taxon>Bacillati</taxon>
        <taxon>Cyanobacteriota</taxon>
        <taxon>Cyanophyceae</taxon>
        <taxon>Nostocales</taxon>
        <taxon>Nostocaceae</taxon>
        <taxon>Nostoc</taxon>
    </lineage>
</organism>
<gene>
    <name evidence="1" type="ORF">A6769_16830</name>
</gene>
<dbReference type="Proteomes" id="UP000252085">
    <property type="component" value="Unassembled WGS sequence"/>
</dbReference>
<protein>
    <submittedName>
        <fullName evidence="1">Uncharacterized protein</fullName>
    </submittedName>
</protein>
<dbReference type="AlphaFoldDB" id="A0A367RL45"/>
<dbReference type="EMBL" id="LXQE01000149">
    <property type="protein sequence ID" value="RCJ36364.1"/>
    <property type="molecule type" value="Genomic_DNA"/>
</dbReference>
<reference evidence="1 2" key="1">
    <citation type="submission" date="2016-04" db="EMBL/GenBank/DDBJ databases">
        <authorList>
            <person name="Evans L.H."/>
            <person name="Alamgir A."/>
            <person name="Owens N."/>
            <person name="Weber N.D."/>
            <person name="Virtaneva K."/>
            <person name="Barbian K."/>
            <person name="Babar A."/>
            <person name="Rosenke K."/>
        </authorList>
    </citation>
    <scope>NUCLEOTIDE SEQUENCE [LARGE SCALE GENOMIC DNA]</scope>
    <source>
        <strain evidence="1">NIES-2108</strain>
    </source>
</reference>
<sequence>MLVEPADPRTRKLSKSRIPFQIQQNRYRTGDWGLGTGDWGEASTMPNAPCPMPNALTKQSSTKISNNSVVQALHLKEIYVGPSALGVVFQ</sequence>
<accession>A0A367RL45</accession>
<evidence type="ECO:0000313" key="1">
    <source>
        <dbReference type="EMBL" id="RCJ36364.1"/>
    </source>
</evidence>
<evidence type="ECO:0000313" key="2">
    <source>
        <dbReference type="Proteomes" id="UP000252085"/>
    </source>
</evidence>
<proteinExistence type="predicted"/>